<gene>
    <name evidence="1" type="ORF">TREVI0001_0871</name>
</gene>
<dbReference type="AlphaFoldDB" id="C8PRI0"/>
<protein>
    <submittedName>
        <fullName evidence="1">Uncharacterized protein</fullName>
    </submittedName>
</protein>
<name>C8PRI0_9SPIR</name>
<evidence type="ECO:0000313" key="2">
    <source>
        <dbReference type="Proteomes" id="UP000004509"/>
    </source>
</evidence>
<accession>C8PRI0</accession>
<reference evidence="1 2" key="1">
    <citation type="submission" date="2009-07" db="EMBL/GenBank/DDBJ databases">
        <authorList>
            <person name="Madupu R."/>
            <person name="Sebastian Y."/>
            <person name="Durkin A.S."/>
            <person name="Torralba M."/>
            <person name="Methe B."/>
            <person name="Sutton G.G."/>
            <person name="Strausberg R.L."/>
            <person name="Nelson K.E."/>
        </authorList>
    </citation>
    <scope>NUCLEOTIDE SEQUENCE [LARGE SCALE GENOMIC DNA]</scope>
    <source>
        <strain evidence="1 2">ATCC 35580</strain>
    </source>
</reference>
<dbReference type="EMBL" id="ACYH01000041">
    <property type="protein sequence ID" value="EEV20105.1"/>
    <property type="molecule type" value="Genomic_DNA"/>
</dbReference>
<proteinExistence type="predicted"/>
<dbReference type="Proteomes" id="UP000004509">
    <property type="component" value="Unassembled WGS sequence"/>
</dbReference>
<organism evidence="1 2">
    <name type="scientific">Treponema vincentii ATCC 35580</name>
    <dbReference type="NCBI Taxonomy" id="596324"/>
    <lineage>
        <taxon>Bacteria</taxon>
        <taxon>Pseudomonadati</taxon>
        <taxon>Spirochaetota</taxon>
        <taxon>Spirochaetia</taxon>
        <taxon>Spirochaetales</taxon>
        <taxon>Treponemataceae</taxon>
        <taxon>Treponema</taxon>
    </lineage>
</organism>
<evidence type="ECO:0000313" key="1">
    <source>
        <dbReference type="EMBL" id="EEV20105.1"/>
    </source>
</evidence>
<sequence length="47" mass="5175">MRGTRIRQSSSLRVSKLAVFFSRAISVAENKPSVFCNDTDAADNRTA</sequence>
<comment type="caution">
    <text evidence="1">The sequence shown here is derived from an EMBL/GenBank/DDBJ whole genome shotgun (WGS) entry which is preliminary data.</text>
</comment>